<feature type="region of interest" description="Disordered" evidence="1">
    <location>
        <begin position="65"/>
        <end position="92"/>
    </location>
</feature>
<evidence type="ECO:0000256" key="1">
    <source>
        <dbReference type="SAM" id="MobiDB-lite"/>
    </source>
</evidence>
<dbReference type="AlphaFoldDB" id="A0AA35K491"/>
<keyword evidence="3" id="KW-1185">Reference proteome</keyword>
<name>A0AA35K491_9SAUR</name>
<dbReference type="Proteomes" id="UP001178461">
    <property type="component" value="Chromosome 3"/>
</dbReference>
<protein>
    <submittedName>
        <fullName evidence="2">Uncharacterized protein</fullName>
    </submittedName>
</protein>
<proteinExistence type="predicted"/>
<evidence type="ECO:0000313" key="3">
    <source>
        <dbReference type="Proteomes" id="UP001178461"/>
    </source>
</evidence>
<reference evidence="2" key="1">
    <citation type="submission" date="2022-12" db="EMBL/GenBank/DDBJ databases">
        <authorList>
            <person name="Alioto T."/>
            <person name="Alioto T."/>
            <person name="Gomez Garrido J."/>
        </authorList>
    </citation>
    <scope>NUCLEOTIDE SEQUENCE</scope>
</reference>
<gene>
    <name evidence="2" type="ORF">PODLI_1B008483</name>
</gene>
<accession>A0AA35K491</accession>
<dbReference type="EMBL" id="OX395128">
    <property type="protein sequence ID" value="CAI5771471.1"/>
    <property type="molecule type" value="Genomic_DNA"/>
</dbReference>
<feature type="compositionally biased region" description="Basic and acidic residues" evidence="1">
    <location>
        <begin position="75"/>
        <end position="92"/>
    </location>
</feature>
<evidence type="ECO:0000313" key="2">
    <source>
        <dbReference type="EMBL" id="CAI5771471.1"/>
    </source>
</evidence>
<organism evidence="2 3">
    <name type="scientific">Podarcis lilfordi</name>
    <name type="common">Lilford's wall lizard</name>
    <dbReference type="NCBI Taxonomy" id="74358"/>
    <lineage>
        <taxon>Eukaryota</taxon>
        <taxon>Metazoa</taxon>
        <taxon>Chordata</taxon>
        <taxon>Craniata</taxon>
        <taxon>Vertebrata</taxon>
        <taxon>Euteleostomi</taxon>
        <taxon>Lepidosauria</taxon>
        <taxon>Squamata</taxon>
        <taxon>Bifurcata</taxon>
        <taxon>Unidentata</taxon>
        <taxon>Episquamata</taxon>
        <taxon>Laterata</taxon>
        <taxon>Lacertibaenia</taxon>
        <taxon>Lacertidae</taxon>
        <taxon>Podarcis</taxon>
    </lineage>
</organism>
<sequence>MELCGGGETLSLGTTKARWFLTMADNLLQESIYQLQRDWDCQLFEKMESTLLEFTHLKVEMENAPPTFQNLQGARPEERAVEDRDAKGNRDS</sequence>